<dbReference type="SUPFAM" id="SSF53822">
    <property type="entry name" value="Periplasmic binding protein-like I"/>
    <property type="match status" value="1"/>
</dbReference>
<evidence type="ECO:0000259" key="3">
    <source>
        <dbReference type="PROSITE" id="PS50011"/>
    </source>
</evidence>
<accession>A0A8J6ZZM0</accession>
<dbReference type="InterPro" id="IPR000719">
    <property type="entry name" value="Prot_kinase_dom"/>
</dbReference>
<dbReference type="EMBL" id="JADEXS010000594">
    <property type="protein sequence ID" value="MBE9026393.1"/>
    <property type="molecule type" value="Genomic_DNA"/>
</dbReference>
<reference evidence="4" key="1">
    <citation type="submission" date="2020-10" db="EMBL/GenBank/DDBJ databases">
        <authorList>
            <person name="Castelo-Branco R."/>
            <person name="Eusebio N."/>
            <person name="Adriana R."/>
            <person name="Vieira A."/>
            <person name="Brugerolle De Fraissinette N."/>
            <person name="Rezende De Castro R."/>
            <person name="Schneider M.P."/>
            <person name="Vasconcelos V."/>
            <person name="Leao P.N."/>
        </authorList>
    </citation>
    <scope>NUCLEOTIDE SEQUENCE</scope>
    <source>
        <strain evidence="4">LEGE 12446</strain>
    </source>
</reference>
<evidence type="ECO:0000256" key="1">
    <source>
        <dbReference type="ARBA" id="ARBA00010062"/>
    </source>
</evidence>
<dbReference type="PROSITE" id="PS50011">
    <property type="entry name" value="PROTEIN_KINASE_DOM"/>
    <property type="match status" value="1"/>
</dbReference>
<dbReference type="InterPro" id="IPR011009">
    <property type="entry name" value="Kinase-like_dom_sf"/>
</dbReference>
<dbReference type="Pfam" id="PF00069">
    <property type="entry name" value="Pkinase"/>
    <property type="match status" value="1"/>
</dbReference>
<comment type="similarity">
    <text evidence="1">Belongs to the leucine-binding protein family.</text>
</comment>
<dbReference type="GO" id="GO:0004672">
    <property type="term" value="F:protein kinase activity"/>
    <property type="evidence" value="ECO:0007669"/>
    <property type="project" value="InterPro"/>
</dbReference>
<dbReference type="InterPro" id="IPR028082">
    <property type="entry name" value="Peripla_BP_I"/>
</dbReference>
<dbReference type="PANTHER" id="PTHR30483:SF6">
    <property type="entry name" value="PERIPLASMIC BINDING PROTEIN OF ABC TRANSPORTER FOR NATURAL AMINO ACIDS"/>
    <property type="match status" value="1"/>
</dbReference>
<dbReference type="CDD" id="cd14014">
    <property type="entry name" value="STKc_PknB_like"/>
    <property type="match status" value="1"/>
</dbReference>
<dbReference type="Pfam" id="PF13458">
    <property type="entry name" value="Peripla_BP_6"/>
    <property type="match status" value="1"/>
</dbReference>
<dbReference type="PANTHER" id="PTHR30483">
    <property type="entry name" value="LEUCINE-SPECIFIC-BINDING PROTEIN"/>
    <property type="match status" value="1"/>
</dbReference>
<dbReference type="Gene3D" id="1.10.510.10">
    <property type="entry name" value="Transferase(Phosphotransferase) domain 1"/>
    <property type="match status" value="1"/>
</dbReference>
<sequence length="792" mass="89483">MSYCLNPKCPNPADLMNANGNIFCRNCGENLLLKNKYRLIKLLGSGGFSRTFEVEDNGIKKVLKVLNLSLFSDDDKKSKIVDLFKREAEVLIRLNNSGIPQVEPDGYFELNFPNCPEPLYCLVMEKIEGLNLQQWLKNRDHKPITPELAIAYLKQILEILDRVHAQGYFHRDIKPANIMVKPDGKLVLIDFGAVRDLAQTYVQQQNENTIVGTLGYSSPEQMKGTVVKQSDFFALGRTFVHLLTGKLPLNLEEDHQTGKLIWRDQVSFHSNYWRNWLDKLRWRSLFDLLDEMMEPYWKNRPENTQIILRRLNRPITLPRISPWVAGTAILLGVGLPSSYWYLNGVNGCSKIWLRTFPLEDSISCGEEILLPNINMTVTEKERGVKAIAAGKYQDAITWLEKAWQKDRDPETLIYLNNSRLEVEKFKAYTIAVVAPISNNNDNIYSSQEILRGVAQAQDEFNQKSKTKNIGLKVLIASDNNQIEDAQKIADKLGKTHDILAVIGHFRSDTTLEAIKIYQQQQLLLISATATSESLSTSCKFNYPNCFFRVVPSNRVIAETLANYLKKQNKLQAVIFFNPNNNYSKSLQAQMKGRLSELGGKVLADIPFDNNIESTINKVKQQKANVIILFPTTDGLTSDSAVQVIEYAKKNKYLVVGGDSLDNNKLLKALVSNQAGAVVAIPWHSRSNLNRDFPKQVEKTWGKIGNWHTALSYDATRVLLAALEKIPSPSRENVQQAIAETNFKATGATGVISFKPNGDRQQDNIHLVKVVQNPNTGQIEFLPLNLSKQFPGD</sequence>
<dbReference type="InterPro" id="IPR051010">
    <property type="entry name" value="BCAA_transport"/>
</dbReference>
<dbReference type="CDD" id="cd06268">
    <property type="entry name" value="PBP1_ABC_transporter_LIVBP-like"/>
    <property type="match status" value="1"/>
</dbReference>
<dbReference type="InterPro" id="IPR028081">
    <property type="entry name" value="Leu-bd"/>
</dbReference>
<organism evidence="4 5">
    <name type="scientific">Desmonostoc muscorum LEGE 12446</name>
    <dbReference type="NCBI Taxonomy" id="1828758"/>
    <lineage>
        <taxon>Bacteria</taxon>
        <taxon>Bacillati</taxon>
        <taxon>Cyanobacteriota</taxon>
        <taxon>Cyanophyceae</taxon>
        <taxon>Nostocales</taxon>
        <taxon>Nostocaceae</taxon>
        <taxon>Desmonostoc</taxon>
    </lineage>
</organism>
<keyword evidence="2" id="KW-0732">Signal</keyword>
<evidence type="ECO:0000313" key="4">
    <source>
        <dbReference type="EMBL" id="MBE9026393.1"/>
    </source>
</evidence>
<protein>
    <submittedName>
        <fullName evidence="4">ABC transporter substrate-binding protein</fullName>
    </submittedName>
</protein>
<dbReference type="SMART" id="SM00220">
    <property type="entry name" value="S_TKc"/>
    <property type="match status" value="1"/>
</dbReference>
<keyword evidence="5" id="KW-1185">Reference proteome</keyword>
<feature type="domain" description="Protein kinase" evidence="3">
    <location>
        <begin position="37"/>
        <end position="324"/>
    </location>
</feature>
<name>A0A8J6ZZM0_DESMC</name>
<dbReference type="PROSITE" id="PS00108">
    <property type="entry name" value="PROTEIN_KINASE_ST"/>
    <property type="match status" value="1"/>
</dbReference>
<dbReference type="Proteomes" id="UP000622533">
    <property type="component" value="Unassembled WGS sequence"/>
</dbReference>
<dbReference type="Gene3D" id="3.30.200.20">
    <property type="entry name" value="Phosphorylase Kinase, domain 1"/>
    <property type="match status" value="1"/>
</dbReference>
<proteinExistence type="inferred from homology"/>
<gene>
    <name evidence="4" type="ORF">IQ276_29430</name>
</gene>
<dbReference type="RefSeq" id="WP_193922103.1">
    <property type="nucleotide sequence ID" value="NZ_JADEXS020000001.1"/>
</dbReference>
<dbReference type="InterPro" id="IPR008271">
    <property type="entry name" value="Ser/Thr_kinase_AS"/>
</dbReference>
<dbReference type="GO" id="GO:0005524">
    <property type="term" value="F:ATP binding"/>
    <property type="evidence" value="ECO:0007669"/>
    <property type="project" value="InterPro"/>
</dbReference>
<evidence type="ECO:0000256" key="2">
    <source>
        <dbReference type="ARBA" id="ARBA00022729"/>
    </source>
</evidence>
<dbReference type="AlphaFoldDB" id="A0A8J6ZZM0"/>
<dbReference type="Gene3D" id="3.40.50.2300">
    <property type="match status" value="2"/>
</dbReference>
<dbReference type="SUPFAM" id="SSF56112">
    <property type="entry name" value="Protein kinase-like (PK-like)"/>
    <property type="match status" value="1"/>
</dbReference>
<comment type="caution">
    <text evidence="4">The sequence shown here is derived from an EMBL/GenBank/DDBJ whole genome shotgun (WGS) entry which is preliminary data.</text>
</comment>
<evidence type="ECO:0000313" key="5">
    <source>
        <dbReference type="Proteomes" id="UP000622533"/>
    </source>
</evidence>